<feature type="modified residue" description="4-aspartylphosphate" evidence="4">
    <location>
        <position position="63"/>
    </location>
</feature>
<feature type="modified residue" description="Phosphohistidine" evidence="3">
    <location>
        <position position="202"/>
    </location>
</feature>
<dbReference type="GO" id="GO:0043709">
    <property type="term" value="P:cell adhesion involved in single-species biofilm formation"/>
    <property type="evidence" value="ECO:0007669"/>
    <property type="project" value="TreeGrafter"/>
</dbReference>
<dbReference type="Proteomes" id="UP000028725">
    <property type="component" value="Unassembled WGS sequence"/>
</dbReference>
<dbReference type="Pfam" id="PF00990">
    <property type="entry name" value="GGDEF"/>
    <property type="match status" value="1"/>
</dbReference>
<accession>A0A085WLV7</accession>
<dbReference type="SUPFAM" id="SSF52172">
    <property type="entry name" value="CheY-like"/>
    <property type="match status" value="3"/>
</dbReference>
<evidence type="ECO:0000259" key="6">
    <source>
        <dbReference type="PROSITE" id="PS50887"/>
    </source>
</evidence>
<dbReference type="InterPro" id="IPR001789">
    <property type="entry name" value="Sig_transdc_resp-reg_receiver"/>
</dbReference>
<dbReference type="PANTHER" id="PTHR45138:SF9">
    <property type="entry name" value="DIGUANYLATE CYCLASE DGCM-RELATED"/>
    <property type="match status" value="1"/>
</dbReference>
<evidence type="ECO:0000256" key="3">
    <source>
        <dbReference type="PROSITE-ProRule" id="PRU00110"/>
    </source>
</evidence>
<dbReference type="SUPFAM" id="SSF47226">
    <property type="entry name" value="Histidine-containing phosphotransfer domain, HPT domain"/>
    <property type="match status" value="1"/>
</dbReference>
<dbReference type="GO" id="GO:0000160">
    <property type="term" value="P:phosphorelay signal transduction system"/>
    <property type="evidence" value="ECO:0007669"/>
    <property type="project" value="InterPro"/>
</dbReference>
<dbReference type="GO" id="GO:0005886">
    <property type="term" value="C:plasma membrane"/>
    <property type="evidence" value="ECO:0007669"/>
    <property type="project" value="TreeGrafter"/>
</dbReference>
<dbReference type="InterPro" id="IPR029787">
    <property type="entry name" value="Nucleotide_cyclase"/>
</dbReference>
<sequence>MEDVGGEGGLMSSIVLFLEKDRELQTVMPAFLRERGFRVECARSVQEARAVLASMPVDAAVVDSLLPGMVGLDFLQELRRAKPTLPILLASRMWKDVKGREQFLKELRVTRILQKPYTPQELFIWVEQALARQWVEQTLARQRPGPVAGKPPLPADVSEELAAANAEYGRHLKRRLASLTEALAQARTGSAESVEALYYDAHKLHGSAGSFGFAPVGEAAGRLEALVKPARAGQAVDWAAIEASLKELAETLHSPAPKAVEAPKPTSLMGSVLVVDDDAEWLAEVERMGKAQEVKVLTAQDMDEAVERARGQWLDGALLHVHLGGPEGGFEAAARLRSQKLWDSLPLAFFSADGDLAHRVAAAHAGGSLYLPKPFATADLIGAVERLVAARRPERSRVLVLADDEEARSAISHAVAGHRVEVTALTDPFRLLDALAEHRPELLVLDVELPGPSGFDLCRIIRSMPEWEELPILLITTQQGAEFRVAAFEAGADDYLTRPVLHEELVARMHSRLERVRLARERSERDALTGLLLRRPFLEALRARLSEGRRQQRPLALCFLDVDHFKQVNDTHGHVAGDHVLARLGRLLTTRFRREDLRGRWGGEEFVVALAGETAASAKEILTRTAAELAAVKFSGDHGESFQITFSAGIVEAPRDGEDAETLLREADARLYRAKANGRNRIEL</sequence>
<feature type="domain" description="GGDEF" evidence="6">
    <location>
        <begin position="553"/>
        <end position="684"/>
    </location>
</feature>
<dbReference type="CDD" id="cd00156">
    <property type="entry name" value="REC"/>
    <property type="match status" value="1"/>
</dbReference>
<feature type="domain" description="Response regulatory" evidence="5">
    <location>
        <begin position="397"/>
        <end position="513"/>
    </location>
</feature>
<feature type="domain" description="HPt" evidence="7">
    <location>
        <begin position="157"/>
        <end position="263"/>
    </location>
</feature>
<dbReference type="GO" id="GO:0004672">
    <property type="term" value="F:protein kinase activity"/>
    <property type="evidence" value="ECO:0007669"/>
    <property type="project" value="UniProtKB-ARBA"/>
</dbReference>
<feature type="modified residue" description="4-aspartylphosphate" evidence="4">
    <location>
        <position position="446"/>
    </location>
</feature>
<evidence type="ECO:0000256" key="4">
    <source>
        <dbReference type="PROSITE-ProRule" id="PRU00169"/>
    </source>
</evidence>
<dbReference type="InterPro" id="IPR050469">
    <property type="entry name" value="Diguanylate_Cyclase"/>
</dbReference>
<dbReference type="Gene3D" id="3.30.70.270">
    <property type="match status" value="1"/>
</dbReference>
<dbReference type="FunFam" id="3.30.70.270:FF:000001">
    <property type="entry name" value="Diguanylate cyclase domain protein"/>
    <property type="match status" value="1"/>
</dbReference>
<feature type="domain" description="Response regulatory" evidence="5">
    <location>
        <begin position="14"/>
        <end position="130"/>
    </location>
</feature>
<dbReference type="InterPro" id="IPR008207">
    <property type="entry name" value="Sig_transdc_His_kin_Hpt_dom"/>
</dbReference>
<protein>
    <recommendedName>
        <fullName evidence="1">diguanylate cyclase</fullName>
        <ecNumber evidence="1">2.7.7.65</ecNumber>
    </recommendedName>
</protein>
<evidence type="ECO:0000313" key="9">
    <source>
        <dbReference type="Proteomes" id="UP000028725"/>
    </source>
</evidence>
<gene>
    <name evidence="8" type="ORF">DB31_7907</name>
</gene>
<comment type="caution">
    <text evidence="8">The sequence shown here is derived from an EMBL/GenBank/DDBJ whole genome shotgun (WGS) entry which is preliminary data.</text>
</comment>
<dbReference type="Gene3D" id="1.20.120.160">
    <property type="entry name" value="HPT domain"/>
    <property type="match status" value="1"/>
</dbReference>
<organism evidence="8 9">
    <name type="scientific">Hyalangium minutum</name>
    <dbReference type="NCBI Taxonomy" id="394096"/>
    <lineage>
        <taxon>Bacteria</taxon>
        <taxon>Pseudomonadati</taxon>
        <taxon>Myxococcota</taxon>
        <taxon>Myxococcia</taxon>
        <taxon>Myxococcales</taxon>
        <taxon>Cystobacterineae</taxon>
        <taxon>Archangiaceae</taxon>
        <taxon>Hyalangium</taxon>
    </lineage>
</organism>
<dbReference type="PROSITE" id="PS50894">
    <property type="entry name" value="HPT"/>
    <property type="match status" value="1"/>
</dbReference>
<dbReference type="Gene3D" id="3.40.50.2300">
    <property type="match status" value="3"/>
</dbReference>
<comment type="caution">
    <text evidence="4">Lacks conserved residue(s) required for the propagation of feature annotation.</text>
</comment>
<dbReference type="PROSITE" id="PS50887">
    <property type="entry name" value="GGDEF"/>
    <property type="match status" value="1"/>
</dbReference>
<dbReference type="PATRIC" id="fig|394096.3.peg.3946"/>
<evidence type="ECO:0000259" key="7">
    <source>
        <dbReference type="PROSITE" id="PS50894"/>
    </source>
</evidence>
<dbReference type="SMART" id="SM00267">
    <property type="entry name" value="GGDEF"/>
    <property type="match status" value="1"/>
</dbReference>
<dbReference type="EC" id="2.7.7.65" evidence="1"/>
<dbReference type="GO" id="GO:1902201">
    <property type="term" value="P:negative regulation of bacterial-type flagellum-dependent cell motility"/>
    <property type="evidence" value="ECO:0007669"/>
    <property type="project" value="TreeGrafter"/>
</dbReference>
<name>A0A085WLV7_9BACT</name>
<evidence type="ECO:0000313" key="8">
    <source>
        <dbReference type="EMBL" id="KFE68670.1"/>
    </source>
</evidence>
<dbReference type="InterPro" id="IPR011006">
    <property type="entry name" value="CheY-like_superfamily"/>
</dbReference>
<dbReference type="EMBL" id="JMCB01000006">
    <property type="protein sequence ID" value="KFE68670.1"/>
    <property type="molecule type" value="Genomic_DNA"/>
</dbReference>
<dbReference type="SUPFAM" id="SSF55073">
    <property type="entry name" value="Nucleotide cyclase"/>
    <property type="match status" value="1"/>
</dbReference>
<dbReference type="InterPro" id="IPR000160">
    <property type="entry name" value="GGDEF_dom"/>
</dbReference>
<dbReference type="PROSITE" id="PS50110">
    <property type="entry name" value="RESPONSE_REGULATORY"/>
    <property type="match status" value="3"/>
</dbReference>
<evidence type="ECO:0000256" key="2">
    <source>
        <dbReference type="ARBA" id="ARBA00034247"/>
    </source>
</evidence>
<dbReference type="Pfam" id="PF01627">
    <property type="entry name" value="Hpt"/>
    <property type="match status" value="1"/>
</dbReference>
<keyword evidence="4" id="KW-0597">Phosphoprotein</keyword>
<comment type="catalytic activity">
    <reaction evidence="2">
        <text>2 GTP = 3',3'-c-di-GMP + 2 diphosphate</text>
        <dbReference type="Rhea" id="RHEA:24898"/>
        <dbReference type="ChEBI" id="CHEBI:33019"/>
        <dbReference type="ChEBI" id="CHEBI:37565"/>
        <dbReference type="ChEBI" id="CHEBI:58805"/>
        <dbReference type="EC" id="2.7.7.65"/>
    </reaction>
</comment>
<dbReference type="InterPro" id="IPR043128">
    <property type="entry name" value="Rev_trsase/Diguanyl_cyclase"/>
</dbReference>
<reference evidence="8 9" key="1">
    <citation type="submission" date="2014-04" db="EMBL/GenBank/DDBJ databases">
        <title>Genome assembly of Hyalangium minutum DSM 14724.</title>
        <authorList>
            <person name="Sharma G."/>
            <person name="Subramanian S."/>
        </authorList>
    </citation>
    <scope>NUCLEOTIDE SEQUENCE [LARGE SCALE GENOMIC DNA]</scope>
    <source>
        <strain evidence="8 9">DSM 14724</strain>
    </source>
</reference>
<evidence type="ECO:0000256" key="1">
    <source>
        <dbReference type="ARBA" id="ARBA00012528"/>
    </source>
</evidence>
<dbReference type="STRING" id="394096.DB31_7907"/>
<proteinExistence type="predicted"/>
<dbReference type="PANTHER" id="PTHR45138">
    <property type="entry name" value="REGULATORY COMPONENTS OF SENSORY TRANSDUCTION SYSTEM"/>
    <property type="match status" value="1"/>
</dbReference>
<dbReference type="CDD" id="cd01949">
    <property type="entry name" value="GGDEF"/>
    <property type="match status" value="1"/>
</dbReference>
<keyword evidence="9" id="KW-1185">Reference proteome</keyword>
<dbReference type="CDD" id="cd00088">
    <property type="entry name" value="HPT"/>
    <property type="match status" value="1"/>
</dbReference>
<dbReference type="GO" id="GO:0052621">
    <property type="term" value="F:diguanylate cyclase activity"/>
    <property type="evidence" value="ECO:0007669"/>
    <property type="project" value="UniProtKB-EC"/>
</dbReference>
<dbReference type="AlphaFoldDB" id="A0A085WLV7"/>
<dbReference type="Pfam" id="PF00072">
    <property type="entry name" value="Response_reg"/>
    <property type="match status" value="3"/>
</dbReference>
<dbReference type="SMART" id="SM00448">
    <property type="entry name" value="REC"/>
    <property type="match status" value="3"/>
</dbReference>
<evidence type="ECO:0000259" key="5">
    <source>
        <dbReference type="PROSITE" id="PS50110"/>
    </source>
</evidence>
<dbReference type="NCBIfam" id="TIGR00254">
    <property type="entry name" value="GGDEF"/>
    <property type="match status" value="1"/>
</dbReference>
<feature type="domain" description="Response regulatory" evidence="5">
    <location>
        <begin position="271"/>
        <end position="388"/>
    </location>
</feature>
<dbReference type="InterPro" id="IPR036641">
    <property type="entry name" value="HPT_dom_sf"/>
</dbReference>